<dbReference type="Proteomes" id="UP001185012">
    <property type="component" value="Unassembled WGS sequence"/>
</dbReference>
<evidence type="ECO:0000313" key="3">
    <source>
        <dbReference type="Proteomes" id="UP001185012"/>
    </source>
</evidence>
<dbReference type="EMBL" id="JAVDQG010000005">
    <property type="protein sequence ID" value="MDR6226481.1"/>
    <property type="molecule type" value="Genomic_DNA"/>
</dbReference>
<gene>
    <name evidence="2" type="ORF">JOE21_002488</name>
</gene>
<comment type="caution">
    <text evidence="2">The sequence shown here is derived from an EMBL/GenBank/DDBJ whole genome shotgun (WGS) entry which is preliminary data.</text>
</comment>
<evidence type="ECO:0000313" key="2">
    <source>
        <dbReference type="EMBL" id="MDR6226481.1"/>
    </source>
</evidence>
<accession>A0ABU1INW4</accession>
<proteinExistence type="predicted"/>
<feature type="compositionally biased region" description="Polar residues" evidence="1">
    <location>
        <begin position="9"/>
        <end position="19"/>
    </location>
</feature>
<feature type="region of interest" description="Disordered" evidence="1">
    <location>
        <begin position="1"/>
        <end position="25"/>
    </location>
</feature>
<sequence>MRPPREGSPTKTPSPQPAVSSRIKKTSIRDASLDRIWPPLDTEVLAWKELEQDEFYPQLSPVQIPHLVTEAIRFGREAARPYHYEGSIDPWINKVIRSKVKILLIRTGTEKATSSIRAQYRRKPPVIEIHRSSLDQLDRFFQDSGLHVPQDDLIALHLFHEWFHHLESTQLGRADDALPKAVKKQWGPFHFKSRITRLREIAAHAFTQEVMALPWSPLWLDHLMLMSGKNWSRNRIRATFHQWKAVWEEWQNPVQSEESSQKEEEKKPLK</sequence>
<evidence type="ECO:0000256" key="1">
    <source>
        <dbReference type="SAM" id="MobiDB-lite"/>
    </source>
</evidence>
<reference evidence="2 3" key="1">
    <citation type="submission" date="2023-07" db="EMBL/GenBank/DDBJ databases">
        <title>Genomic Encyclopedia of Type Strains, Phase IV (KMG-IV): sequencing the most valuable type-strain genomes for metagenomic binning, comparative biology and taxonomic classification.</title>
        <authorList>
            <person name="Goeker M."/>
        </authorList>
    </citation>
    <scope>NUCLEOTIDE SEQUENCE [LARGE SCALE GENOMIC DNA]</scope>
    <source>
        <strain evidence="2 3">DSM 45903</strain>
    </source>
</reference>
<dbReference type="RefSeq" id="WP_309866409.1">
    <property type="nucleotide sequence ID" value="NZ_JAVDQG010000005.1"/>
</dbReference>
<keyword evidence="3" id="KW-1185">Reference proteome</keyword>
<organism evidence="2 3">
    <name type="scientific">Desmospora profundinema</name>
    <dbReference type="NCBI Taxonomy" id="1571184"/>
    <lineage>
        <taxon>Bacteria</taxon>
        <taxon>Bacillati</taxon>
        <taxon>Bacillota</taxon>
        <taxon>Bacilli</taxon>
        <taxon>Bacillales</taxon>
        <taxon>Thermoactinomycetaceae</taxon>
        <taxon>Desmospora</taxon>
    </lineage>
</organism>
<name>A0ABU1INW4_9BACL</name>
<protein>
    <submittedName>
        <fullName evidence="2">Uncharacterized protein</fullName>
    </submittedName>
</protein>